<evidence type="ECO:0000313" key="2">
    <source>
        <dbReference type="EMBL" id="MEK7951959.1"/>
    </source>
</evidence>
<evidence type="ECO:0008006" key="4">
    <source>
        <dbReference type="Google" id="ProtNLM"/>
    </source>
</evidence>
<proteinExistence type="predicted"/>
<organism evidence="2 3">
    <name type="scientific">Luteolibacter soli</name>
    <dbReference type="NCBI Taxonomy" id="3135280"/>
    <lineage>
        <taxon>Bacteria</taxon>
        <taxon>Pseudomonadati</taxon>
        <taxon>Verrucomicrobiota</taxon>
        <taxon>Verrucomicrobiia</taxon>
        <taxon>Verrucomicrobiales</taxon>
        <taxon>Verrucomicrobiaceae</taxon>
        <taxon>Luteolibacter</taxon>
    </lineage>
</organism>
<protein>
    <recommendedName>
        <fullName evidence="4">ABC-2 type transport system permease protein</fullName>
    </recommendedName>
</protein>
<dbReference type="EMBL" id="JBBUKT010000006">
    <property type="protein sequence ID" value="MEK7951959.1"/>
    <property type="molecule type" value="Genomic_DNA"/>
</dbReference>
<feature type="transmembrane region" description="Helical" evidence="1">
    <location>
        <begin position="146"/>
        <end position="173"/>
    </location>
</feature>
<reference evidence="2 3" key="1">
    <citation type="submission" date="2024-04" db="EMBL/GenBank/DDBJ databases">
        <title>Luteolibacter sp. isolated from soil.</title>
        <authorList>
            <person name="An J."/>
        </authorList>
    </citation>
    <scope>NUCLEOTIDE SEQUENCE [LARGE SCALE GENOMIC DNA]</scope>
    <source>
        <strain evidence="2 3">Y139</strain>
    </source>
</reference>
<feature type="transmembrane region" description="Helical" evidence="1">
    <location>
        <begin position="332"/>
        <end position="352"/>
    </location>
</feature>
<keyword evidence="1" id="KW-1133">Transmembrane helix</keyword>
<feature type="transmembrane region" description="Helical" evidence="1">
    <location>
        <begin position="242"/>
        <end position="262"/>
    </location>
</feature>
<feature type="transmembrane region" description="Helical" evidence="1">
    <location>
        <begin position="475"/>
        <end position="494"/>
    </location>
</feature>
<dbReference type="RefSeq" id="WP_341405718.1">
    <property type="nucleotide sequence ID" value="NZ_JBBUKT010000006.1"/>
</dbReference>
<sequence>MNSPSTSKTLQKLYLTLFLRGRSSRGLNKNRAPASVGAKLWGTLALYGLVGMAALSFIGQPSFALSLYLHGMSLLFLGMFVAASAGEILFNKDEPEILLHRPVDARTLLWAKVSVMVRVSLWVACSFNLVGIIAGSIKWGPLFAPVHLMSTALAALFCAGSVVLIYQLCLRWFGRERLDNLMTTAQVLLAMALVAGSQMLPYLMRGMEKHSDLIAIKWWLFLLPPAWFASLDEIVIGHGTTVNWAFAGVGLAATAGVLLLAFGKMAGTYEEGLKTLAESRPKASGTGGGRRWLDRIADLPPLSWLLRDPVTRASFRLSAAYMLRDRDMKLRLYPGLAPLLMMPAVFLLQGSSPAMGTFGIAIAGGYLGLLPLSAMGLLQFSQHWQAADIYRLAPVPGPGRFILGAVVAVLIVLVIPAISLLGVIMPLLPGGMKHLPILLPGLIALPVYALAPGAIDKTVPLSKPTEESKSATRGATMFLMMMSAMILPGLGLAAKKYLDAFGPFLALEAIASAVGCFLLVKTISEKSWDPIE</sequence>
<feature type="transmembrane region" description="Helical" evidence="1">
    <location>
        <begin position="65"/>
        <end position="90"/>
    </location>
</feature>
<feature type="transmembrane region" description="Helical" evidence="1">
    <location>
        <begin position="40"/>
        <end position="58"/>
    </location>
</feature>
<gene>
    <name evidence="2" type="ORF">WKV53_15695</name>
</gene>
<feature type="transmembrane region" description="Helical" evidence="1">
    <location>
        <begin position="110"/>
        <end position="134"/>
    </location>
</feature>
<keyword evidence="3" id="KW-1185">Reference proteome</keyword>
<name>A0ABU9AW16_9BACT</name>
<feature type="transmembrane region" description="Helical" evidence="1">
    <location>
        <begin position="500"/>
        <end position="520"/>
    </location>
</feature>
<keyword evidence="1" id="KW-0472">Membrane</keyword>
<dbReference type="Proteomes" id="UP001371305">
    <property type="component" value="Unassembled WGS sequence"/>
</dbReference>
<evidence type="ECO:0000256" key="1">
    <source>
        <dbReference type="SAM" id="Phobius"/>
    </source>
</evidence>
<keyword evidence="1" id="KW-0812">Transmembrane</keyword>
<accession>A0ABU9AW16</accession>
<evidence type="ECO:0000313" key="3">
    <source>
        <dbReference type="Proteomes" id="UP001371305"/>
    </source>
</evidence>
<comment type="caution">
    <text evidence="2">The sequence shown here is derived from an EMBL/GenBank/DDBJ whole genome shotgun (WGS) entry which is preliminary data.</text>
</comment>
<feature type="transmembrane region" description="Helical" evidence="1">
    <location>
        <begin position="437"/>
        <end position="455"/>
    </location>
</feature>
<feature type="transmembrane region" description="Helical" evidence="1">
    <location>
        <begin position="358"/>
        <end position="380"/>
    </location>
</feature>
<feature type="transmembrane region" description="Helical" evidence="1">
    <location>
        <begin position="216"/>
        <end position="236"/>
    </location>
</feature>
<feature type="transmembrane region" description="Helical" evidence="1">
    <location>
        <begin position="401"/>
        <end position="425"/>
    </location>
</feature>